<evidence type="ECO:0008006" key="4">
    <source>
        <dbReference type="Google" id="ProtNLM"/>
    </source>
</evidence>
<comment type="caution">
    <text evidence="2">The sequence shown here is derived from an EMBL/GenBank/DDBJ whole genome shotgun (WGS) entry which is preliminary data.</text>
</comment>
<dbReference type="STRING" id="1314790.A0A1Y1XZX0"/>
<protein>
    <recommendedName>
        <fullName evidence="4">CCHC-type domain-containing protein</fullName>
    </recommendedName>
</protein>
<dbReference type="EMBL" id="MCFE01000331">
    <property type="protein sequence ID" value="ORX91279.1"/>
    <property type="molecule type" value="Genomic_DNA"/>
</dbReference>
<feature type="region of interest" description="Disordered" evidence="1">
    <location>
        <begin position="68"/>
        <end position="249"/>
    </location>
</feature>
<keyword evidence="3" id="KW-1185">Reference proteome</keyword>
<dbReference type="PANTHER" id="PTHR48453:SF1">
    <property type="entry name" value="CCHC-TYPE DOMAIN-CONTAINING PROTEIN"/>
    <property type="match status" value="1"/>
</dbReference>
<dbReference type="InterPro" id="IPR013083">
    <property type="entry name" value="Znf_RING/FYVE/PHD"/>
</dbReference>
<dbReference type="Gene3D" id="3.30.40.10">
    <property type="entry name" value="Zinc/RING finger domain, C3HC4 (zinc finger)"/>
    <property type="match status" value="1"/>
</dbReference>
<dbReference type="InParanoid" id="A0A1Y1XZX0"/>
<dbReference type="Proteomes" id="UP000193498">
    <property type="component" value="Unassembled WGS sequence"/>
</dbReference>
<reference evidence="2 3" key="1">
    <citation type="submission" date="2016-07" db="EMBL/GenBank/DDBJ databases">
        <title>Pervasive Adenine N6-methylation of Active Genes in Fungi.</title>
        <authorList>
            <consortium name="DOE Joint Genome Institute"/>
            <person name="Mondo S.J."/>
            <person name="Dannebaum R.O."/>
            <person name="Kuo R.C."/>
            <person name="Labutti K."/>
            <person name="Haridas S."/>
            <person name="Kuo A."/>
            <person name="Salamov A."/>
            <person name="Ahrendt S.R."/>
            <person name="Lipzen A."/>
            <person name="Sullivan W."/>
            <person name="Andreopoulos W.B."/>
            <person name="Clum A."/>
            <person name="Lindquist E."/>
            <person name="Daum C."/>
            <person name="Ramamoorthy G.K."/>
            <person name="Gryganskyi A."/>
            <person name="Culley D."/>
            <person name="Magnuson J.K."/>
            <person name="James T.Y."/>
            <person name="O'Malley M.A."/>
            <person name="Stajich J.E."/>
            <person name="Spatafora J.W."/>
            <person name="Visel A."/>
            <person name="Grigoriev I.V."/>
        </authorList>
    </citation>
    <scope>NUCLEOTIDE SEQUENCE [LARGE SCALE GENOMIC DNA]</scope>
    <source>
        <strain evidence="2 3">CBS 931.73</strain>
    </source>
</reference>
<evidence type="ECO:0000256" key="1">
    <source>
        <dbReference type="SAM" id="MobiDB-lite"/>
    </source>
</evidence>
<proteinExistence type="predicted"/>
<evidence type="ECO:0000313" key="3">
    <source>
        <dbReference type="Proteomes" id="UP000193498"/>
    </source>
</evidence>
<evidence type="ECO:0000313" key="2">
    <source>
        <dbReference type="EMBL" id="ORX91279.1"/>
    </source>
</evidence>
<dbReference type="AlphaFoldDB" id="A0A1Y1XZX0"/>
<gene>
    <name evidence="2" type="ORF">K493DRAFT_304191</name>
</gene>
<name>A0A1Y1XZX0_9FUNG</name>
<dbReference type="OrthoDB" id="10070154at2759"/>
<feature type="compositionally biased region" description="Basic and acidic residues" evidence="1">
    <location>
        <begin position="78"/>
        <end position="100"/>
    </location>
</feature>
<accession>A0A1Y1XZX0</accession>
<dbReference type="PANTHER" id="PTHR48453">
    <property type="entry name" value="CCHC-TYPE DOMAIN-CONTAINING PROTEIN"/>
    <property type="match status" value="1"/>
</dbReference>
<feature type="compositionally biased region" description="Acidic residues" evidence="1">
    <location>
        <begin position="172"/>
        <end position="188"/>
    </location>
</feature>
<organism evidence="2 3">
    <name type="scientific">Basidiobolus meristosporus CBS 931.73</name>
    <dbReference type="NCBI Taxonomy" id="1314790"/>
    <lineage>
        <taxon>Eukaryota</taxon>
        <taxon>Fungi</taxon>
        <taxon>Fungi incertae sedis</taxon>
        <taxon>Zoopagomycota</taxon>
        <taxon>Entomophthoromycotina</taxon>
        <taxon>Basidiobolomycetes</taxon>
        <taxon>Basidiobolales</taxon>
        <taxon>Basidiobolaceae</taxon>
        <taxon>Basidiobolus</taxon>
    </lineage>
</organism>
<sequence>MRRWDTKAKNLLKNLQSYKILTGEVDPNQLYGSTYGENSLEQLDQGEIIGTVLQDNAKKKVAHRYFQKQDRGNPLVQDEEKKTTYRLKDPKPRSPAHPEIDTSSNDLDQPLPLPKRSISASRDASEESTPYFPGYQVYEAPPKHGTTHTKPQLEEASQVRKKPRNYFGLLSDESEEEETVPLSEEETQVESSHSTNPYDGINSIAALYSDDSEEDDFTQKARYRQQDSEESPASPRESTPAGGSSHAVSTRDIWDARAGKYKDRENRLGGEVCWKCKKLGHLPIHCINVPVEETGKKEVYSKKLRDYHHRCLEIRKIKNPKCVDCGVRWNLVYCLDCNAIICDGKGHLAQHLVENPEHRHLYSFKLHRQIKCSNPSCEEMDVHELRQCAGCVEKFFHRHYDIINATWSHQGLKNMPGSVACDDHFDWHRLNCDKPQNVFSRRIVDLDELSGSTEFVNEYLF</sequence>